<dbReference type="EMBL" id="AP027151">
    <property type="protein sequence ID" value="BDV43967.1"/>
    <property type="molecule type" value="Genomic_DNA"/>
</dbReference>
<feature type="transmembrane region" description="Helical" evidence="2">
    <location>
        <begin position="100"/>
        <end position="118"/>
    </location>
</feature>
<protein>
    <submittedName>
        <fullName evidence="3">Membrane protein</fullName>
    </submittedName>
</protein>
<feature type="region of interest" description="Disordered" evidence="1">
    <location>
        <begin position="517"/>
        <end position="542"/>
    </location>
</feature>
<keyword evidence="2" id="KW-0472">Membrane</keyword>
<sequence>MSRTAEKFASLLKGWLREQVANINPGAVIRDILSEIEITAGYFFVLTVANLIALCGLIMNSSPVIIGAMLVSPLMGPILSFGFAFVTGDNVIWNKSVKKISLSVALSIAVAAAATYVSPLKDVTAEILSRTRPNLYDLIIAFLAGTAGASAICTKKNYLTIVPGVAIATAVIPPLSVAGFGAGIASLKIFYGGFLLFFTNFVAIVLSTCAVFSFYGFRRKMAADELSQMKKRFAFLIAVLVVISIPLIYTLHTSIAEVRQRTAIQDALQQALEQEKRSHLATFAYAVNSAGILEINALVNTVRYLSDAETKKAETSIGRALGRKVVLNVEQVKVQAGGLKQEIAKATIPAIAPPKPPGEIIRSSAQSAIAVVKQSAVKVDTIIAPSRISDFSVGFNDKSAAVAILLEIRRDTPLSDEQTTWIKRMLAADLNLPVDLTVKTIPFVPPLVFKPQEDILSDEMNRSIMAIKDLYRQDPSITLRVEATFGHGGKRARQLAEKRLEHVVAVLVNECGVPRQQIKTASGSSPPQPPTVRISVITGRHD</sequence>
<evidence type="ECO:0000313" key="3">
    <source>
        <dbReference type="EMBL" id="BDV43967.1"/>
    </source>
</evidence>
<dbReference type="InterPro" id="IPR005240">
    <property type="entry name" value="DUF389"/>
</dbReference>
<keyword evidence="4" id="KW-1185">Reference proteome</keyword>
<dbReference type="RefSeq" id="WP_282000080.1">
    <property type="nucleotide sequence ID" value="NZ_AP027151.1"/>
</dbReference>
<feature type="transmembrane region" description="Helical" evidence="2">
    <location>
        <begin position="65"/>
        <end position="88"/>
    </location>
</feature>
<feature type="transmembrane region" description="Helical" evidence="2">
    <location>
        <begin position="233"/>
        <end position="251"/>
    </location>
</feature>
<name>A0ABM8ENC9_9BACT</name>
<dbReference type="PANTHER" id="PTHR20992">
    <property type="entry name" value="AT15442P-RELATED"/>
    <property type="match status" value="1"/>
</dbReference>
<feature type="transmembrane region" description="Helical" evidence="2">
    <location>
        <begin position="40"/>
        <end position="59"/>
    </location>
</feature>
<dbReference type="NCBIfam" id="TIGR00341">
    <property type="entry name" value="TIGR00341 family protein"/>
    <property type="match status" value="1"/>
</dbReference>
<evidence type="ECO:0000256" key="1">
    <source>
        <dbReference type="SAM" id="MobiDB-lite"/>
    </source>
</evidence>
<evidence type="ECO:0000313" key="4">
    <source>
        <dbReference type="Proteomes" id="UP001317705"/>
    </source>
</evidence>
<organism evidence="3 4">
    <name type="scientific">Geotalea uraniireducens</name>
    <dbReference type="NCBI Taxonomy" id="351604"/>
    <lineage>
        <taxon>Bacteria</taxon>
        <taxon>Pseudomonadati</taxon>
        <taxon>Thermodesulfobacteriota</taxon>
        <taxon>Desulfuromonadia</taxon>
        <taxon>Geobacterales</taxon>
        <taxon>Geobacteraceae</taxon>
        <taxon>Geotalea</taxon>
    </lineage>
</organism>
<keyword evidence="2" id="KW-1133">Transmembrane helix</keyword>
<dbReference type="Pfam" id="PF04087">
    <property type="entry name" value="DUF389"/>
    <property type="match status" value="1"/>
</dbReference>
<dbReference type="Proteomes" id="UP001317705">
    <property type="component" value="Chromosome"/>
</dbReference>
<gene>
    <name evidence="3" type="ORF">GURASL_28900</name>
</gene>
<keyword evidence="2" id="KW-0812">Transmembrane</keyword>
<dbReference type="PANTHER" id="PTHR20992:SF9">
    <property type="entry name" value="AT15442P-RELATED"/>
    <property type="match status" value="1"/>
</dbReference>
<reference evidence="3 4" key="1">
    <citation type="submission" date="2022-12" db="EMBL/GenBank/DDBJ databases">
        <title>Polyphasic characterization of Geotalea uranireducens NIT-SL11 newly isolated from a complex of sewage sludge and microbially reduced graphene oxide.</title>
        <authorList>
            <person name="Xie L."/>
            <person name="Yoshida N."/>
            <person name="Meng L."/>
        </authorList>
    </citation>
    <scope>NUCLEOTIDE SEQUENCE [LARGE SCALE GENOMIC DNA]</scope>
    <source>
        <strain evidence="3 4">NIT-SL11</strain>
    </source>
</reference>
<feature type="transmembrane region" description="Helical" evidence="2">
    <location>
        <begin position="189"/>
        <end position="212"/>
    </location>
</feature>
<accession>A0ABM8ENC9</accession>
<proteinExistence type="predicted"/>
<feature type="transmembrane region" description="Helical" evidence="2">
    <location>
        <begin position="138"/>
        <end position="154"/>
    </location>
</feature>
<feature type="transmembrane region" description="Helical" evidence="2">
    <location>
        <begin position="161"/>
        <end position="183"/>
    </location>
</feature>
<evidence type="ECO:0000256" key="2">
    <source>
        <dbReference type="SAM" id="Phobius"/>
    </source>
</evidence>